<proteinExistence type="predicted"/>
<dbReference type="Proteomes" id="UP000003163">
    <property type="component" value="Unassembled WGS sequence"/>
</dbReference>
<dbReference type="OrthoDB" id="2186897at2759"/>
<gene>
    <name evidence="1" type="ORF">EDEG_02525</name>
</gene>
<protein>
    <recommendedName>
        <fullName evidence="3">Ras modification protein ERF4</fullName>
    </recommendedName>
</protein>
<dbReference type="InParanoid" id="J8ZTX7"/>
<accession>J8ZTX7</accession>
<dbReference type="EMBL" id="AFBI03000046">
    <property type="protein sequence ID" value="EJW03098.1"/>
    <property type="molecule type" value="Genomic_DNA"/>
</dbReference>
<dbReference type="HOGENOM" id="CLU_167756_0_0_1"/>
<reference evidence="1 2" key="1">
    <citation type="submission" date="2011-08" db="EMBL/GenBank/DDBJ databases">
        <authorList>
            <person name="Liu Z.J."/>
            <person name="Shi F.L."/>
            <person name="Lu J.Q."/>
            <person name="Li M."/>
            <person name="Wang Z.L."/>
        </authorList>
    </citation>
    <scope>NUCLEOTIDE SEQUENCE [LARGE SCALE GENOMIC DNA]</scope>
    <source>
        <strain evidence="1 2">USNM 41457</strain>
    </source>
</reference>
<comment type="caution">
    <text evidence="1">The sequence shown here is derived from an EMBL/GenBank/DDBJ whole genome shotgun (WGS) entry which is preliminary data.</text>
</comment>
<dbReference type="AlphaFoldDB" id="J8ZTX7"/>
<evidence type="ECO:0000313" key="1">
    <source>
        <dbReference type="EMBL" id="EJW03098.1"/>
    </source>
</evidence>
<name>J8ZTX7_EDHAE</name>
<reference evidence="2" key="2">
    <citation type="submission" date="2015-07" db="EMBL/GenBank/DDBJ databases">
        <title>Contrasting host-pathogen interactions and genome evolution in two generalist and specialist microsporidian pathogens of mosquitoes.</title>
        <authorList>
            <consortium name="The Broad Institute Genomics Platform"/>
            <consortium name="The Broad Institute Genome Sequencing Center for Infectious Disease"/>
            <person name="Cuomo C.A."/>
            <person name="Sanscrainte N.D."/>
            <person name="Goldberg J.M."/>
            <person name="Heiman D."/>
            <person name="Young S."/>
            <person name="Zeng Q."/>
            <person name="Becnel J.J."/>
            <person name="Birren B.W."/>
        </authorList>
    </citation>
    <scope>NUCLEOTIDE SEQUENCE [LARGE SCALE GENOMIC DNA]</scope>
    <source>
        <strain evidence="2">USNM 41457</strain>
    </source>
</reference>
<evidence type="ECO:0008006" key="3">
    <source>
        <dbReference type="Google" id="ProtNLM"/>
    </source>
</evidence>
<organism evidence="1 2">
    <name type="scientific">Edhazardia aedis (strain USNM 41457)</name>
    <name type="common">Microsporidian parasite</name>
    <dbReference type="NCBI Taxonomy" id="1003232"/>
    <lineage>
        <taxon>Eukaryota</taxon>
        <taxon>Fungi</taxon>
        <taxon>Fungi incertae sedis</taxon>
        <taxon>Microsporidia</taxon>
        <taxon>Edhazardia</taxon>
    </lineage>
</organism>
<dbReference type="VEuPathDB" id="MicrosporidiaDB:EDEG_02525"/>
<sequence length="117" mass="14025">MSIIYIPRHPTSTKIRYFTTIPDSLKEKIPEKDWTKTINEINAIIDFSTRIDFLTVLAHVFIIPVCFMNNKKMEDNLYKYLKYKNMSMLKYGLYICHPVVSKYNELRIIIDDESYEF</sequence>
<dbReference type="OMA" id="RITEDFW"/>
<evidence type="ECO:0000313" key="2">
    <source>
        <dbReference type="Proteomes" id="UP000003163"/>
    </source>
</evidence>
<keyword evidence="2" id="KW-1185">Reference proteome</keyword>